<name>A0A5B7F0H9_PORTR</name>
<evidence type="ECO:0000313" key="3">
    <source>
        <dbReference type="Proteomes" id="UP000324222"/>
    </source>
</evidence>
<proteinExistence type="predicted"/>
<comment type="caution">
    <text evidence="2">The sequence shown here is derived from an EMBL/GenBank/DDBJ whole genome shotgun (WGS) entry which is preliminary data.</text>
</comment>
<feature type="compositionally biased region" description="Polar residues" evidence="1">
    <location>
        <begin position="1"/>
        <end position="10"/>
    </location>
</feature>
<feature type="region of interest" description="Disordered" evidence="1">
    <location>
        <begin position="1"/>
        <end position="46"/>
    </location>
</feature>
<dbReference type="AlphaFoldDB" id="A0A5B7F0H9"/>
<keyword evidence="3" id="KW-1185">Reference proteome</keyword>
<accession>A0A5B7F0H9</accession>
<evidence type="ECO:0000256" key="1">
    <source>
        <dbReference type="SAM" id="MobiDB-lite"/>
    </source>
</evidence>
<dbReference type="Proteomes" id="UP000324222">
    <property type="component" value="Unassembled WGS sequence"/>
</dbReference>
<dbReference type="EMBL" id="VSRR010004162">
    <property type="protein sequence ID" value="MPC38758.1"/>
    <property type="molecule type" value="Genomic_DNA"/>
</dbReference>
<feature type="compositionally biased region" description="Basic residues" evidence="1">
    <location>
        <begin position="14"/>
        <end position="23"/>
    </location>
</feature>
<evidence type="ECO:0000313" key="2">
    <source>
        <dbReference type="EMBL" id="MPC38758.1"/>
    </source>
</evidence>
<reference evidence="2 3" key="1">
    <citation type="submission" date="2019-05" db="EMBL/GenBank/DDBJ databases">
        <title>Another draft genome of Portunus trituberculatus and its Hox gene families provides insights of decapod evolution.</title>
        <authorList>
            <person name="Jeong J.-H."/>
            <person name="Song I."/>
            <person name="Kim S."/>
            <person name="Choi T."/>
            <person name="Kim D."/>
            <person name="Ryu S."/>
            <person name="Kim W."/>
        </authorList>
    </citation>
    <scope>NUCLEOTIDE SEQUENCE [LARGE SCALE GENOMIC DNA]</scope>
    <source>
        <tissue evidence="2">Muscle</tissue>
    </source>
</reference>
<sequence>MTGRNTSDKTGTGRVHKVTHSAGRHGDAAFTPKSTEGKTLGKSGLRSPYFLVPQTMSCSSCVPSVALLHGCLP</sequence>
<gene>
    <name evidence="2" type="ORF">E2C01_032272</name>
</gene>
<protein>
    <submittedName>
        <fullName evidence="2">Uncharacterized protein</fullName>
    </submittedName>
</protein>
<organism evidence="2 3">
    <name type="scientific">Portunus trituberculatus</name>
    <name type="common">Swimming crab</name>
    <name type="synonym">Neptunus trituberculatus</name>
    <dbReference type="NCBI Taxonomy" id="210409"/>
    <lineage>
        <taxon>Eukaryota</taxon>
        <taxon>Metazoa</taxon>
        <taxon>Ecdysozoa</taxon>
        <taxon>Arthropoda</taxon>
        <taxon>Crustacea</taxon>
        <taxon>Multicrustacea</taxon>
        <taxon>Malacostraca</taxon>
        <taxon>Eumalacostraca</taxon>
        <taxon>Eucarida</taxon>
        <taxon>Decapoda</taxon>
        <taxon>Pleocyemata</taxon>
        <taxon>Brachyura</taxon>
        <taxon>Eubrachyura</taxon>
        <taxon>Portunoidea</taxon>
        <taxon>Portunidae</taxon>
        <taxon>Portuninae</taxon>
        <taxon>Portunus</taxon>
    </lineage>
</organism>